<feature type="transmembrane region" description="Helical" evidence="5">
    <location>
        <begin position="71"/>
        <end position="88"/>
    </location>
</feature>
<feature type="transmembrane region" description="Helical" evidence="5">
    <location>
        <begin position="185"/>
        <end position="204"/>
    </location>
</feature>
<organism evidence="7 9">
    <name type="scientific">Hamiltosporidium magnivora</name>
    <dbReference type="NCBI Taxonomy" id="148818"/>
    <lineage>
        <taxon>Eukaryota</taxon>
        <taxon>Fungi</taxon>
        <taxon>Fungi incertae sedis</taxon>
        <taxon>Microsporidia</taxon>
        <taxon>Dubosqiidae</taxon>
        <taxon>Hamiltosporidium</taxon>
    </lineage>
</organism>
<dbReference type="STRING" id="148818.A0A4Q9LNQ5"/>
<feature type="transmembrane region" description="Helical" evidence="5">
    <location>
        <begin position="39"/>
        <end position="59"/>
    </location>
</feature>
<dbReference type="GO" id="GO:0030659">
    <property type="term" value="C:cytoplasmic vesicle membrane"/>
    <property type="evidence" value="ECO:0007669"/>
    <property type="project" value="UniProtKB-SubCell"/>
</dbReference>
<keyword evidence="5" id="KW-0256">Endoplasmic reticulum</keyword>
<protein>
    <recommendedName>
        <fullName evidence="5">GDP-mannose transporter</fullName>
        <shortName evidence="5">GMT</shortName>
    </recommendedName>
</protein>
<keyword evidence="5" id="KW-0762">Sugar transport</keyword>
<feature type="transmembrane region" description="Helical" evidence="5">
    <location>
        <begin position="127"/>
        <end position="145"/>
    </location>
</feature>
<dbReference type="Proteomes" id="UP000291404">
    <property type="component" value="Unassembled WGS sequence"/>
</dbReference>
<dbReference type="VEuPathDB" id="MicrosporidiaDB:CWI36_0200p0050"/>
<comment type="function">
    <text evidence="5">Involved in the import of GDP-mannose from the cytoplasm into the Golgi lumen.</text>
</comment>
<comment type="similarity">
    <text evidence="5">Belongs to the TPT transporter family. SLC35D subfamily.</text>
</comment>
<dbReference type="GO" id="GO:0005789">
    <property type="term" value="C:endoplasmic reticulum membrane"/>
    <property type="evidence" value="ECO:0007669"/>
    <property type="project" value="UniProtKB-SubCell"/>
</dbReference>
<evidence type="ECO:0000256" key="4">
    <source>
        <dbReference type="ARBA" id="ARBA00023136"/>
    </source>
</evidence>
<comment type="subunit">
    <text evidence="5">Homooligomer.</text>
</comment>
<evidence type="ECO:0000256" key="5">
    <source>
        <dbReference type="RuleBase" id="RU367097"/>
    </source>
</evidence>
<gene>
    <name evidence="6" type="ORF">CWI36_0200p0050</name>
    <name evidence="7" type="ORF">CWI39_0011p0080</name>
</gene>
<evidence type="ECO:0000313" key="8">
    <source>
        <dbReference type="Proteomes" id="UP000291404"/>
    </source>
</evidence>
<dbReference type="GO" id="GO:0000139">
    <property type="term" value="C:Golgi membrane"/>
    <property type="evidence" value="ECO:0007669"/>
    <property type="project" value="UniProtKB-SubCell"/>
</dbReference>
<keyword evidence="3 5" id="KW-1133">Transmembrane helix</keyword>
<keyword evidence="2 5" id="KW-0812">Transmembrane</keyword>
<comment type="subcellular location">
    <subcellularLocation>
        <location evidence="5">Golgi apparatus membrane</location>
        <topology evidence="5">Multi-pass membrane protein</topology>
    </subcellularLocation>
    <subcellularLocation>
        <location evidence="5">Cytoplasmic vesicle membrane</location>
        <topology evidence="5">Multi-pass membrane protein</topology>
    </subcellularLocation>
    <subcellularLocation>
        <location evidence="5">Endoplasmic reticulum membrane</location>
        <topology evidence="5">Multi-pass membrane protein</topology>
    </subcellularLocation>
    <subcellularLocation>
        <location evidence="1">Membrane</location>
        <topology evidence="1">Multi-pass membrane protein</topology>
    </subcellularLocation>
</comment>
<sequence>MENKNSEKILIVITSIISSLLTMVANKYIVSVLKFEMQFLFLGIQSTTVVIVLSILISIKIINVKNTRWKGLIRWSPSALLLSLMIYTGSKSIYYLPISIFSIFKNVTIIVVAVAEWFLYRKKIDKISYISFGCVFLSSLIGEKANFKIEFYGYFWTILNIFFTAFYLIFLKITIKKENTNDFESVFYCNLISIPILFGCSLIFDKIDIRILNFDRIMINILFWIFLSSISAFFISYSTVWCLRLLSSTTLSMLGAINKILVSFSGILIIGEDNVNIVKIISLVIGSAAGILYSFNIRKE</sequence>
<dbReference type="EMBL" id="PIXR01000011">
    <property type="protein sequence ID" value="TBU09964.1"/>
    <property type="molecule type" value="Genomic_DNA"/>
</dbReference>
<evidence type="ECO:0000313" key="9">
    <source>
        <dbReference type="Proteomes" id="UP000293045"/>
    </source>
</evidence>
<keyword evidence="5" id="KW-0333">Golgi apparatus</keyword>
<keyword evidence="5" id="KW-0813">Transport</keyword>
<proteinExistence type="inferred from homology"/>
<dbReference type="AlphaFoldDB" id="A0A4Q9LNQ5"/>
<keyword evidence="4 5" id="KW-0472">Membrane</keyword>
<keyword evidence="5" id="KW-0968">Cytoplasmic vesicle</keyword>
<comment type="caution">
    <text evidence="7">The sequence shown here is derived from an EMBL/GenBank/DDBJ whole genome shotgun (WGS) entry which is preliminary data.</text>
</comment>
<dbReference type="Proteomes" id="UP000293045">
    <property type="component" value="Unassembled WGS sequence"/>
</dbReference>
<feature type="transmembrane region" description="Helical" evidence="5">
    <location>
        <begin position="216"/>
        <end position="237"/>
    </location>
</feature>
<feature type="transmembrane region" description="Helical" evidence="5">
    <location>
        <begin position="151"/>
        <end position="173"/>
    </location>
</feature>
<dbReference type="VEuPathDB" id="MicrosporidiaDB:CWI39_0011p0080"/>
<feature type="transmembrane region" description="Helical" evidence="5">
    <location>
        <begin position="249"/>
        <end position="271"/>
    </location>
</feature>
<dbReference type="PANTHER" id="PTHR11132">
    <property type="entry name" value="SOLUTE CARRIER FAMILY 35"/>
    <property type="match status" value="1"/>
</dbReference>
<keyword evidence="8" id="KW-1185">Reference proteome</keyword>
<feature type="transmembrane region" description="Helical" evidence="5">
    <location>
        <begin position="277"/>
        <end position="295"/>
    </location>
</feature>
<name>A0A4Q9LNQ5_9MICR</name>
<evidence type="ECO:0000256" key="3">
    <source>
        <dbReference type="ARBA" id="ARBA00022989"/>
    </source>
</evidence>
<dbReference type="InterPro" id="IPR050186">
    <property type="entry name" value="TPT_transporter"/>
</dbReference>
<evidence type="ECO:0000313" key="6">
    <source>
        <dbReference type="EMBL" id="TBU07975.1"/>
    </source>
</evidence>
<feature type="transmembrane region" description="Helical" evidence="5">
    <location>
        <begin position="9"/>
        <end position="33"/>
    </location>
</feature>
<accession>A0A4Q9LNQ5</accession>
<evidence type="ECO:0000256" key="2">
    <source>
        <dbReference type="ARBA" id="ARBA00022692"/>
    </source>
</evidence>
<evidence type="ECO:0000256" key="1">
    <source>
        <dbReference type="ARBA" id="ARBA00004141"/>
    </source>
</evidence>
<evidence type="ECO:0000313" key="7">
    <source>
        <dbReference type="EMBL" id="TBU09964.1"/>
    </source>
</evidence>
<dbReference type="EMBL" id="PITI01000200">
    <property type="protein sequence ID" value="TBU07975.1"/>
    <property type="molecule type" value="Genomic_DNA"/>
</dbReference>
<reference evidence="8 9" key="1">
    <citation type="submission" date="2017-12" db="EMBL/GenBank/DDBJ databases">
        <authorList>
            <person name="Pombert J.-F."/>
            <person name="Haag K.L."/>
            <person name="Ebert D."/>
        </authorList>
    </citation>
    <scope>NUCLEOTIDE SEQUENCE [LARGE SCALE GENOMIC DNA]</scope>
    <source>
        <strain evidence="6">BE-OM-2</strain>
        <strain evidence="7">IL-BN-2</strain>
    </source>
</reference>
<feature type="transmembrane region" description="Helical" evidence="5">
    <location>
        <begin position="94"/>
        <end position="120"/>
    </location>
</feature>